<dbReference type="GO" id="GO:1902600">
    <property type="term" value="P:proton transmembrane transport"/>
    <property type="evidence" value="ECO:0007669"/>
    <property type="project" value="TreeGrafter"/>
</dbReference>
<evidence type="ECO:0000256" key="9">
    <source>
        <dbReference type="ARBA" id="ARBA00022967"/>
    </source>
</evidence>
<feature type="transmembrane region" description="Helical" evidence="12">
    <location>
        <begin position="844"/>
        <end position="864"/>
    </location>
</feature>
<dbReference type="PRINTS" id="PR00119">
    <property type="entry name" value="CATATPASE"/>
</dbReference>
<organism evidence="14 15">
    <name type="scientific">Massilia aurea</name>
    <dbReference type="NCBI Taxonomy" id="373040"/>
    <lineage>
        <taxon>Bacteria</taxon>
        <taxon>Pseudomonadati</taxon>
        <taxon>Pseudomonadota</taxon>
        <taxon>Betaproteobacteria</taxon>
        <taxon>Burkholderiales</taxon>
        <taxon>Oxalobacteraceae</taxon>
        <taxon>Telluria group</taxon>
        <taxon>Massilia</taxon>
    </lineage>
</organism>
<dbReference type="PROSITE" id="PS00154">
    <property type="entry name" value="ATPASE_E1_E2"/>
    <property type="match status" value="1"/>
</dbReference>
<dbReference type="Proteomes" id="UP000283254">
    <property type="component" value="Unassembled WGS sequence"/>
</dbReference>
<dbReference type="InterPro" id="IPR036412">
    <property type="entry name" value="HAD-like_sf"/>
</dbReference>
<sequence length="913" mass="95816">MRESLPCMSMTTSSVPSAPVEDWHAMPADAVLRQLDSASDGLDPAEAARRLARHGPNTLPSPPRTPALLRFLLQFNNALILFLLVAAAMAAVLGHWVDAAVIVGVVTVNAIVGFVQEGKAEQALGALQAMLAPTARVVRAGQHSTVPVATLAPGDVVLLEAGDRVPADLRLLRARALLIDEAILTGESVASVKTGHAVDAGAALGDREGMAYSGTLVAAGQGLGLVVATGSHTEIGHISTMLSKVEPLTTPLLRQINGFGRRFTVLSIAVAALLFAYAVGLKGMDWVEALMVVVAIAVALVPEGLPAVITITLAIGVQRMAARHAIVRRLPAVETLGATTVICSDKTGTLTRNEMTACRVVTETASIGVSGAGYAPLGAFDLPDGGAGLPANARRLVEAGLLCNDAHLHQQAGGWRVDGDPMEGALVALAMKAGLEPDALRAGHPRADEIPFDAQHRFMATLHGLADGGAELFVKGAPERVLAMSSSQLDAAGARLPLDAAWWEGQIAAAASSGERVLGFALRRFAQAPQQLDFDAVDELVFLGLVGFIDPPRPEALAAIADCRSAGIAVKMITGDHGATAAAIAAQLGLAEQPVVATGQDVDAVSDAELLTLARRTHVFARTNPAHKLRVVRALQAEGEVVAMTGDGVNDAPSLKQANVGIAMGNKGTEAAKEAAQIVLADDNFASIVAAVSEGRTVYDNIRKVIAWTLPTNGGEVLAIVAAMVLGLTLPMKPPQILWINMILTITLGLVLAFEPAEPGVMGRRPRDPQAPLLSPFMLWRVAFVSVLFTAGVFAVMAWAERRGLGTEAARTMVVNMLCVLEICYLFNVRYLHMRSFTWRGARGTPAVLWAIAVVVAAQLAFTYLPWMQALFDTRAVALVDGVAILGIGLAFMIVLEVEKLLLRRGKVFAEIS</sequence>
<dbReference type="Pfam" id="PF13246">
    <property type="entry name" value="Cation_ATPase"/>
    <property type="match status" value="1"/>
</dbReference>
<dbReference type="Pfam" id="PF00689">
    <property type="entry name" value="Cation_ATPase_C"/>
    <property type="match status" value="1"/>
</dbReference>
<dbReference type="SMART" id="SM00831">
    <property type="entry name" value="Cation_ATPase_N"/>
    <property type="match status" value="1"/>
</dbReference>
<dbReference type="InterPro" id="IPR023299">
    <property type="entry name" value="ATPase_P-typ_cyto_dom_N"/>
</dbReference>
<dbReference type="SFLD" id="SFLDF00027">
    <property type="entry name" value="p-type_atpase"/>
    <property type="match status" value="1"/>
</dbReference>
<dbReference type="GO" id="GO:0005524">
    <property type="term" value="F:ATP binding"/>
    <property type="evidence" value="ECO:0007669"/>
    <property type="project" value="UniProtKB-KW"/>
</dbReference>
<dbReference type="GO" id="GO:0016887">
    <property type="term" value="F:ATP hydrolysis activity"/>
    <property type="evidence" value="ECO:0007669"/>
    <property type="project" value="InterPro"/>
</dbReference>
<evidence type="ECO:0000256" key="7">
    <source>
        <dbReference type="ARBA" id="ARBA00022840"/>
    </source>
</evidence>
<keyword evidence="7" id="KW-0067">ATP-binding</keyword>
<dbReference type="Pfam" id="PF00690">
    <property type="entry name" value="Cation_ATPase_N"/>
    <property type="match status" value="1"/>
</dbReference>
<dbReference type="SFLD" id="SFLDG00002">
    <property type="entry name" value="C1.7:_P-type_atpase_like"/>
    <property type="match status" value="1"/>
</dbReference>
<dbReference type="FunFam" id="2.70.150.10:FF:000160">
    <property type="entry name" value="Sarcoplasmic/endoplasmic reticulum calcium ATPase 1"/>
    <property type="match status" value="1"/>
</dbReference>
<keyword evidence="8" id="KW-0460">Magnesium</keyword>
<accession>A0A422QH85</accession>
<feature type="transmembrane region" description="Helical" evidence="12">
    <location>
        <begin position="876"/>
        <end position="896"/>
    </location>
</feature>
<dbReference type="InterPro" id="IPR004014">
    <property type="entry name" value="ATPase_P-typ_cation-transptr_N"/>
</dbReference>
<keyword evidence="9" id="KW-1278">Translocase</keyword>
<feature type="transmembrane region" description="Helical" evidence="12">
    <location>
        <begin position="99"/>
        <end position="115"/>
    </location>
</feature>
<dbReference type="GO" id="GO:0030007">
    <property type="term" value="P:intracellular potassium ion homeostasis"/>
    <property type="evidence" value="ECO:0007669"/>
    <property type="project" value="TreeGrafter"/>
</dbReference>
<evidence type="ECO:0000256" key="10">
    <source>
        <dbReference type="ARBA" id="ARBA00022989"/>
    </source>
</evidence>
<dbReference type="Gene3D" id="1.20.1110.10">
    <property type="entry name" value="Calcium-transporting ATPase, transmembrane domain"/>
    <property type="match status" value="1"/>
</dbReference>
<dbReference type="Gene3D" id="3.40.50.1000">
    <property type="entry name" value="HAD superfamily/HAD-like"/>
    <property type="match status" value="1"/>
</dbReference>
<dbReference type="SUPFAM" id="SSF81653">
    <property type="entry name" value="Calcium ATPase, transduction domain A"/>
    <property type="match status" value="1"/>
</dbReference>
<dbReference type="InterPro" id="IPR001757">
    <property type="entry name" value="P_typ_ATPase"/>
</dbReference>
<dbReference type="InterPro" id="IPR059000">
    <property type="entry name" value="ATPase_P-type_domA"/>
</dbReference>
<proteinExistence type="inferred from homology"/>
<keyword evidence="4" id="KW-0597">Phosphoprotein</keyword>
<dbReference type="GO" id="GO:0005391">
    <property type="term" value="F:P-type sodium:potassium-exchanging transporter activity"/>
    <property type="evidence" value="ECO:0007669"/>
    <property type="project" value="TreeGrafter"/>
</dbReference>
<dbReference type="PANTHER" id="PTHR43294:SF21">
    <property type="entry name" value="CATION TRANSPORTING ATPASE"/>
    <property type="match status" value="1"/>
</dbReference>
<dbReference type="SFLD" id="SFLDS00003">
    <property type="entry name" value="Haloacid_Dehalogenase"/>
    <property type="match status" value="1"/>
</dbReference>
<feature type="domain" description="Cation-transporting P-type ATPase N-terminal" evidence="13">
    <location>
        <begin position="22"/>
        <end position="95"/>
    </location>
</feature>
<dbReference type="SUPFAM" id="SSF81660">
    <property type="entry name" value="Metal cation-transporting ATPase, ATP-binding domain N"/>
    <property type="match status" value="1"/>
</dbReference>
<evidence type="ECO:0000256" key="5">
    <source>
        <dbReference type="ARBA" id="ARBA00022692"/>
    </source>
</evidence>
<dbReference type="Pfam" id="PF08282">
    <property type="entry name" value="Hydrolase_3"/>
    <property type="match status" value="1"/>
</dbReference>
<feature type="transmembrane region" description="Helical" evidence="12">
    <location>
        <begin position="263"/>
        <end position="283"/>
    </location>
</feature>
<dbReference type="GO" id="GO:0006883">
    <property type="term" value="P:intracellular sodium ion homeostasis"/>
    <property type="evidence" value="ECO:0007669"/>
    <property type="project" value="TreeGrafter"/>
</dbReference>
<dbReference type="Gene3D" id="2.70.150.10">
    <property type="entry name" value="Calcium-transporting ATPase, cytoplasmic transduction domain A"/>
    <property type="match status" value="1"/>
</dbReference>
<evidence type="ECO:0000256" key="4">
    <source>
        <dbReference type="ARBA" id="ARBA00022553"/>
    </source>
</evidence>
<dbReference type="Gene3D" id="3.40.1110.10">
    <property type="entry name" value="Calcium-transporting ATPase, cytoplasmic domain N"/>
    <property type="match status" value="1"/>
</dbReference>
<reference evidence="14" key="1">
    <citation type="submission" date="2014-10" db="EMBL/GenBank/DDBJ databases">
        <title>Massilia sp. genome.</title>
        <authorList>
            <person name="Xu B."/>
            <person name="Dai L."/>
            <person name="Huang Z."/>
        </authorList>
    </citation>
    <scope>NUCLEOTIDE SEQUENCE [LARGE SCALE GENOMIC DNA]</scope>
    <source>
        <strain evidence="14">CFS-1</strain>
    </source>
</reference>
<dbReference type="PRINTS" id="PR00120">
    <property type="entry name" value="HATPASE"/>
</dbReference>
<feature type="transmembrane region" description="Helical" evidence="12">
    <location>
        <begin position="778"/>
        <end position="800"/>
    </location>
</feature>
<evidence type="ECO:0000256" key="2">
    <source>
        <dbReference type="ARBA" id="ARBA00005675"/>
    </source>
</evidence>
<dbReference type="InterPro" id="IPR006068">
    <property type="entry name" value="ATPase_P-typ_cation-transptr_C"/>
</dbReference>
<dbReference type="GO" id="GO:1990573">
    <property type="term" value="P:potassium ion import across plasma membrane"/>
    <property type="evidence" value="ECO:0007669"/>
    <property type="project" value="TreeGrafter"/>
</dbReference>
<dbReference type="SUPFAM" id="SSF81665">
    <property type="entry name" value="Calcium ATPase, transmembrane domain M"/>
    <property type="match status" value="1"/>
</dbReference>
<evidence type="ECO:0000256" key="12">
    <source>
        <dbReference type="SAM" id="Phobius"/>
    </source>
</evidence>
<feature type="transmembrane region" description="Helical" evidence="12">
    <location>
        <begin position="289"/>
        <end position="315"/>
    </location>
</feature>
<keyword evidence="15" id="KW-1185">Reference proteome</keyword>
<evidence type="ECO:0000259" key="13">
    <source>
        <dbReference type="SMART" id="SM00831"/>
    </source>
</evidence>
<comment type="similarity">
    <text evidence="2">Belongs to the cation transport ATPase (P-type) (TC 3.A.3) family. Type IIA subfamily.</text>
</comment>
<dbReference type="AlphaFoldDB" id="A0A422QH85"/>
<evidence type="ECO:0000256" key="6">
    <source>
        <dbReference type="ARBA" id="ARBA00022741"/>
    </source>
</evidence>
<evidence type="ECO:0000313" key="14">
    <source>
        <dbReference type="EMBL" id="RNF29332.1"/>
    </source>
</evidence>
<name>A0A422QH85_9BURK</name>
<dbReference type="InterPro" id="IPR050510">
    <property type="entry name" value="Cation_transp_ATPase_P-type"/>
</dbReference>
<dbReference type="PANTHER" id="PTHR43294">
    <property type="entry name" value="SODIUM/POTASSIUM-TRANSPORTING ATPASE SUBUNIT ALPHA"/>
    <property type="match status" value="1"/>
</dbReference>
<feature type="transmembrane region" description="Helical" evidence="12">
    <location>
        <begin position="705"/>
        <end position="730"/>
    </location>
</feature>
<dbReference type="InterPro" id="IPR008250">
    <property type="entry name" value="ATPase_P-typ_transduc_dom_A_sf"/>
</dbReference>
<keyword evidence="11 12" id="KW-0472">Membrane</keyword>
<dbReference type="SUPFAM" id="SSF56784">
    <property type="entry name" value="HAD-like"/>
    <property type="match status" value="1"/>
</dbReference>
<keyword evidence="10 12" id="KW-1133">Transmembrane helix</keyword>
<evidence type="ECO:0000313" key="15">
    <source>
        <dbReference type="Proteomes" id="UP000283254"/>
    </source>
</evidence>
<dbReference type="GO" id="GO:0005886">
    <property type="term" value="C:plasma membrane"/>
    <property type="evidence" value="ECO:0007669"/>
    <property type="project" value="UniProtKB-SubCell"/>
</dbReference>
<dbReference type="InterPro" id="IPR023214">
    <property type="entry name" value="HAD_sf"/>
</dbReference>
<comment type="caution">
    <text evidence="14">The sequence shown here is derived from an EMBL/GenBank/DDBJ whole genome shotgun (WGS) entry which is preliminary data.</text>
</comment>
<dbReference type="EMBL" id="JSAB01000214">
    <property type="protein sequence ID" value="RNF29332.1"/>
    <property type="molecule type" value="Genomic_DNA"/>
</dbReference>
<evidence type="ECO:0000256" key="11">
    <source>
        <dbReference type="ARBA" id="ARBA00023136"/>
    </source>
</evidence>
<dbReference type="NCBIfam" id="TIGR01494">
    <property type="entry name" value="ATPase_P-type"/>
    <property type="match status" value="2"/>
</dbReference>
<evidence type="ECO:0000256" key="1">
    <source>
        <dbReference type="ARBA" id="ARBA00004651"/>
    </source>
</evidence>
<keyword evidence="3" id="KW-1003">Cell membrane</keyword>
<dbReference type="FunFam" id="3.40.50.1000:FF:000001">
    <property type="entry name" value="Phospholipid-transporting ATPase IC"/>
    <property type="match status" value="1"/>
</dbReference>
<evidence type="ECO:0000256" key="8">
    <source>
        <dbReference type="ARBA" id="ARBA00022842"/>
    </source>
</evidence>
<keyword evidence="5 12" id="KW-0812">Transmembrane</keyword>
<dbReference type="InterPro" id="IPR023298">
    <property type="entry name" value="ATPase_P-typ_TM_dom_sf"/>
</dbReference>
<dbReference type="InterPro" id="IPR018303">
    <property type="entry name" value="ATPase_P-typ_P_site"/>
</dbReference>
<feature type="transmembrane region" description="Helical" evidence="12">
    <location>
        <begin position="71"/>
        <end position="93"/>
    </location>
</feature>
<dbReference type="Pfam" id="PF00122">
    <property type="entry name" value="E1-E2_ATPase"/>
    <property type="match status" value="1"/>
</dbReference>
<feature type="transmembrane region" description="Helical" evidence="12">
    <location>
        <begin position="736"/>
        <end position="757"/>
    </location>
</feature>
<dbReference type="GO" id="GO:0036376">
    <property type="term" value="P:sodium ion export across plasma membrane"/>
    <property type="evidence" value="ECO:0007669"/>
    <property type="project" value="TreeGrafter"/>
</dbReference>
<protein>
    <submittedName>
        <fullName evidence="14">Carbonate dehydratase</fullName>
    </submittedName>
</protein>
<feature type="transmembrane region" description="Helical" evidence="12">
    <location>
        <begin position="812"/>
        <end position="832"/>
    </location>
</feature>
<gene>
    <name evidence="14" type="ORF">NM04_18495</name>
</gene>
<evidence type="ECO:0000256" key="3">
    <source>
        <dbReference type="ARBA" id="ARBA00022475"/>
    </source>
</evidence>
<dbReference type="InterPro" id="IPR044492">
    <property type="entry name" value="P_typ_ATPase_HD_dom"/>
</dbReference>
<keyword evidence="6" id="KW-0547">Nucleotide-binding</keyword>
<comment type="subcellular location">
    <subcellularLocation>
        <location evidence="1">Cell membrane</location>
        <topology evidence="1">Multi-pass membrane protein</topology>
    </subcellularLocation>
</comment>